<dbReference type="PANTHER" id="PTHR30419">
    <property type="entry name" value="HTH-TYPE TRANSCRIPTIONAL REGULATOR YBHD"/>
    <property type="match status" value="1"/>
</dbReference>
<dbReference type="Pfam" id="PF00126">
    <property type="entry name" value="HTH_1"/>
    <property type="match status" value="1"/>
</dbReference>
<sequence length="286" mass="30867">MDIRFLESLVAVVDAGSIAAAARREGLTAAAVSQRIQALERNLRCTLLARGAHSARPTEACLALLPRARHLIREAAFLQDDVAGGDIAGEIRLGAISTVLTGAVPQLLDETARRAPKLGLQLVPGSSLHLYEQLACGALDAAILVAPPFALPKGLKASLFRREPLMLMTREPLSGEGVGERIARQSFIRYDPSSWGGRLAADYMTRAGLFPEVRFDLDALETIALMVRNGLGNALVPHWQGLVADGFHLVPVPDAADYARDLVFLRHSVSSRPRALDFLLEMVLRA</sequence>
<evidence type="ECO:0000313" key="7">
    <source>
        <dbReference type="Proteomes" id="UP000246352"/>
    </source>
</evidence>
<comment type="similarity">
    <text evidence="1">Belongs to the LysR transcriptional regulatory family.</text>
</comment>
<dbReference type="InterPro" id="IPR036390">
    <property type="entry name" value="WH_DNA-bd_sf"/>
</dbReference>
<dbReference type="SUPFAM" id="SSF46785">
    <property type="entry name" value="Winged helix' DNA-binding domain"/>
    <property type="match status" value="1"/>
</dbReference>
<dbReference type="OrthoDB" id="9811588at2"/>
<dbReference type="EMBL" id="QGTR01000004">
    <property type="protein sequence ID" value="PWV98863.1"/>
    <property type="molecule type" value="Genomic_DNA"/>
</dbReference>
<feature type="domain" description="HTH lysR-type" evidence="5">
    <location>
        <begin position="1"/>
        <end position="58"/>
    </location>
</feature>
<dbReference type="AlphaFoldDB" id="A0A317PLC9"/>
<dbReference type="GO" id="GO:0003700">
    <property type="term" value="F:DNA-binding transcription factor activity"/>
    <property type="evidence" value="ECO:0007669"/>
    <property type="project" value="InterPro"/>
</dbReference>
<organism evidence="6 7">
    <name type="scientific">Hoeflea marina</name>
    <dbReference type="NCBI Taxonomy" id="274592"/>
    <lineage>
        <taxon>Bacteria</taxon>
        <taxon>Pseudomonadati</taxon>
        <taxon>Pseudomonadota</taxon>
        <taxon>Alphaproteobacteria</taxon>
        <taxon>Hyphomicrobiales</taxon>
        <taxon>Rhizobiaceae</taxon>
        <taxon>Hoeflea</taxon>
    </lineage>
</organism>
<dbReference type="InterPro" id="IPR036388">
    <property type="entry name" value="WH-like_DNA-bd_sf"/>
</dbReference>
<dbReference type="Proteomes" id="UP000246352">
    <property type="component" value="Unassembled WGS sequence"/>
</dbReference>
<keyword evidence="2" id="KW-0805">Transcription regulation</keyword>
<keyword evidence="3 6" id="KW-0238">DNA-binding</keyword>
<accession>A0A317PLC9</accession>
<dbReference type="Gene3D" id="1.10.10.10">
    <property type="entry name" value="Winged helix-like DNA-binding domain superfamily/Winged helix DNA-binding domain"/>
    <property type="match status" value="1"/>
</dbReference>
<dbReference type="PROSITE" id="PS50931">
    <property type="entry name" value="HTH_LYSR"/>
    <property type="match status" value="1"/>
</dbReference>
<dbReference type="Gene3D" id="3.40.190.10">
    <property type="entry name" value="Periplasmic binding protein-like II"/>
    <property type="match status" value="2"/>
</dbReference>
<evidence type="ECO:0000256" key="4">
    <source>
        <dbReference type="ARBA" id="ARBA00023163"/>
    </source>
</evidence>
<dbReference type="GO" id="GO:0005829">
    <property type="term" value="C:cytosol"/>
    <property type="evidence" value="ECO:0007669"/>
    <property type="project" value="TreeGrafter"/>
</dbReference>
<dbReference type="InterPro" id="IPR050950">
    <property type="entry name" value="HTH-type_LysR_regulators"/>
</dbReference>
<dbReference type="RefSeq" id="WP_110033033.1">
    <property type="nucleotide sequence ID" value="NZ_QGTR01000004.1"/>
</dbReference>
<evidence type="ECO:0000256" key="3">
    <source>
        <dbReference type="ARBA" id="ARBA00023125"/>
    </source>
</evidence>
<dbReference type="InterPro" id="IPR005119">
    <property type="entry name" value="LysR_subst-bd"/>
</dbReference>
<evidence type="ECO:0000256" key="1">
    <source>
        <dbReference type="ARBA" id="ARBA00009437"/>
    </source>
</evidence>
<comment type="caution">
    <text evidence="6">The sequence shown here is derived from an EMBL/GenBank/DDBJ whole genome shotgun (WGS) entry which is preliminary data.</text>
</comment>
<reference evidence="6 7" key="1">
    <citation type="submission" date="2018-05" db="EMBL/GenBank/DDBJ databases">
        <title>Genomic Encyclopedia of Type Strains, Phase IV (KMG-IV): sequencing the most valuable type-strain genomes for metagenomic binning, comparative biology and taxonomic classification.</title>
        <authorList>
            <person name="Goeker M."/>
        </authorList>
    </citation>
    <scope>NUCLEOTIDE SEQUENCE [LARGE SCALE GENOMIC DNA]</scope>
    <source>
        <strain evidence="6 7">DSM 16791</strain>
    </source>
</reference>
<evidence type="ECO:0000256" key="2">
    <source>
        <dbReference type="ARBA" id="ARBA00023015"/>
    </source>
</evidence>
<protein>
    <submittedName>
        <fullName evidence="6">DNA-binding transcriptional LysR family regulator</fullName>
    </submittedName>
</protein>
<evidence type="ECO:0000259" key="5">
    <source>
        <dbReference type="PROSITE" id="PS50931"/>
    </source>
</evidence>
<dbReference type="GO" id="GO:0003677">
    <property type="term" value="F:DNA binding"/>
    <property type="evidence" value="ECO:0007669"/>
    <property type="project" value="UniProtKB-KW"/>
</dbReference>
<dbReference type="InterPro" id="IPR000847">
    <property type="entry name" value="LysR_HTH_N"/>
</dbReference>
<keyword evidence="4" id="KW-0804">Transcription</keyword>
<proteinExistence type="inferred from homology"/>
<dbReference type="SUPFAM" id="SSF53850">
    <property type="entry name" value="Periplasmic binding protein-like II"/>
    <property type="match status" value="1"/>
</dbReference>
<gene>
    <name evidence="6" type="ORF">DFR52_104153</name>
</gene>
<dbReference type="Pfam" id="PF03466">
    <property type="entry name" value="LysR_substrate"/>
    <property type="match status" value="1"/>
</dbReference>
<keyword evidence="7" id="KW-1185">Reference proteome</keyword>
<evidence type="ECO:0000313" key="6">
    <source>
        <dbReference type="EMBL" id="PWV98863.1"/>
    </source>
</evidence>
<name>A0A317PLC9_9HYPH</name>